<proteinExistence type="predicted"/>
<dbReference type="Gene3D" id="2.130.10.10">
    <property type="entry name" value="YVTN repeat-like/Quinoprotein amine dehydrogenase"/>
    <property type="match status" value="1"/>
</dbReference>
<dbReference type="PROSITE" id="PS50294">
    <property type="entry name" value="WD_REPEATS_REGION"/>
    <property type="match status" value="2"/>
</dbReference>
<dbReference type="Proteomes" id="UP000036987">
    <property type="component" value="Unassembled WGS sequence"/>
</dbReference>
<evidence type="ECO:0000256" key="1">
    <source>
        <dbReference type="ARBA" id="ARBA00022574"/>
    </source>
</evidence>
<name>A0A0K9NJL2_ZOSMR</name>
<dbReference type="InterPro" id="IPR045182">
    <property type="entry name" value="JINGUBANG-like"/>
</dbReference>
<dbReference type="InterPro" id="IPR020472">
    <property type="entry name" value="WD40_PAC1"/>
</dbReference>
<dbReference type="PRINTS" id="PR00320">
    <property type="entry name" value="GPROTEINBRPT"/>
</dbReference>
<gene>
    <name evidence="4" type="ORF">ZOSMA_8G01050</name>
</gene>
<keyword evidence="1 3" id="KW-0853">WD repeat</keyword>
<dbReference type="InterPro" id="IPR036322">
    <property type="entry name" value="WD40_repeat_dom_sf"/>
</dbReference>
<dbReference type="Pfam" id="PF00400">
    <property type="entry name" value="WD40"/>
    <property type="match status" value="3"/>
</dbReference>
<dbReference type="InterPro" id="IPR001680">
    <property type="entry name" value="WD40_rpt"/>
</dbReference>
<dbReference type="STRING" id="29655.A0A0K9NJL2"/>
<evidence type="ECO:0000313" key="4">
    <source>
        <dbReference type="EMBL" id="KMZ56959.1"/>
    </source>
</evidence>
<dbReference type="PROSITE" id="PS50082">
    <property type="entry name" value="WD_REPEATS_2"/>
    <property type="match status" value="2"/>
</dbReference>
<dbReference type="PANTHER" id="PTHR22844">
    <property type="entry name" value="F-BOX AND WD40 DOMAIN PROTEIN"/>
    <property type="match status" value="1"/>
</dbReference>
<feature type="repeat" description="WD" evidence="3">
    <location>
        <begin position="48"/>
        <end position="77"/>
    </location>
</feature>
<dbReference type="PANTHER" id="PTHR22844:SF199">
    <property type="entry name" value="F21J9.19"/>
    <property type="match status" value="1"/>
</dbReference>
<dbReference type="SMART" id="SM00320">
    <property type="entry name" value="WD40"/>
    <property type="match status" value="3"/>
</dbReference>
<sequence length="157" mass="17403">MHRSSSAVNAMALSPDGAILYSGTSDSPIVVWEKVEGREEHMITTQTWRGHKQAVMCIATVDDLVFSGSIDRTVRIWRRGSGDPCIGVMVGHRKGVRSLVACRFETAEMDDRVACYIVCSGSVDGEVKLWNVLDMVHGSTMLLTNNIEYCLPQNHFK</sequence>
<evidence type="ECO:0000256" key="2">
    <source>
        <dbReference type="ARBA" id="ARBA00022737"/>
    </source>
</evidence>
<evidence type="ECO:0000256" key="3">
    <source>
        <dbReference type="PROSITE-ProRule" id="PRU00221"/>
    </source>
</evidence>
<keyword evidence="2" id="KW-0677">Repeat</keyword>
<dbReference type="OMA" id="AVMCIAT"/>
<organism evidence="4 5">
    <name type="scientific">Zostera marina</name>
    <name type="common">Eelgrass</name>
    <dbReference type="NCBI Taxonomy" id="29655"/>
    <lineage>
        <taxon>Eukaryota</taxon>
        <taxon>Viridiplantae</taxon>
        <taxon>Streptophyta</taxon>
        <taxon>Embryophyta</taxon>
        <taxon>Tracheophyta</taxon>
        <taxon>Spermatophyta</taxon>
        <taxon>Magnoliopsida</taxon>
        <taxon>Liliopsida</taxon>
        <taxon>Zosteraceae</taxon>
        <taxon>Zostera</taxon>
    </lineage>
</organism>
<protein>
    <submittedName>
        <fullName evidence="4">Uncharacterized protein</fullName>
    </submittedName>
</protein>
<reference evidence="5" key="1">
    <citation type="journal article" date="2016" name="Nature">
        <title>The genome of the seagrass Zostera marina reveals angiosperm adaptation to the sea.</title>
        <authorList>
            <person name="Olsen J.L."/>
            <person name="Rouze P."/>
            <person name="Verhelst B."/>
            <person name="Lin Y.-C."/>
            <person name="Bayer T."/>
            <person name="Collen J."/>
            <person name="Dattolo E."/>
            <person name="De Paoli E."/>
            <person name="Dittami S."/>
            <person name="Maumus F."/>
            <person name="Michel G."/>
            <person name="Kersting A."/>
            <person name="Lauritano C."/>
            <person name="Lohaus R."/>
            <person name="Toepel M."/>
            <person name="Tonon T."/>
            <person name="Vanneste K."/>
            <person name="Amirebrahimi M."/>
            <person name="Brakel J."/>
            <person name="Bostroem C."/>
            <person name="Chovatia M."/>
            <person name="Grimwood J."/>
            <person name="Jenkins J.W."/>
            <person name="Jueterbock A."/>
            <person name="Mraz A."/>
            <person name="Stam W.T."/>
            <person name="Tice H."/>
            <person name="Bornberg-Bauer E."/>
            <person name="Green P.J."/>
            <person name="Pearson G.A."/>
            <person name="Procaccini G."/>
            <person name="Duarte C.M."/>
            <person name="Schmutz J."/>
            <person name="Reusch T.B.H."/>
            <person name="Van de Peer Y."/>
        </authorList>
    </citation>
    <scope>NUCLEOTIDE SEQUENCE [LARGE SCALE GENOMIC DNA]</scope>
    <source>
        <strain evidence="5">cv. Finnish</strain>
    </source>
</reference>
<dbReference type="SUPFAM" id="SSF50978">
    <property type="entry name" value="WD40 repeat-like"/>
    <property type="match status" value="1"/>
</dbReference>
<keyword evidence="5" id="KW-1185">Reference proteome</keyword>
<feature type="repeat" description="WD" evidence="3">
    <location>
        <begin position="1"/>
        <end position="42"/>
    </location>
</feature>
<dbReference type="InterPro" id="IPR015943">
    <property type="entry name" value="WD40/YVTN_repeat-like_dom_sf"/>
</dbReference>
<evidence type="ECO:0000313" key="5">
    <source>
        <dbReference type="Proteomes" id="UP000036987"/>
    </source>
</evidence>
<dbReference type="EMBL" id="LFYR01002110">
    <property type="protein sequence ID" value="KMZ56959.1"/>
    <property type="molecule type" value="Genomic_DNA"/>
</dbReference>
<comment type="caution">
    <text evidence="4">The sequence shown here is derived from an EMBL/GenBank/DDBJ whole genome shotgun (WGS) entry which is preliminary data.</text>
</comment>
<dbReference type="OrthoDB" id="674604at2759"/>
<dbReference type="AlphaFoldDB" id="A0A0K9NJL2"/>
<accession>A0A0K9NJL2</accession>